<name>T0VK70_LACLC</name>
<feature type="domain" description="Replication protein RepB C-terminal" evidence="2">
    <location>
        <begin position="137"/>
        <end position="188"/>
    </location>
</feature>
<dbReference type="Gene3D" id="3.40.1310.30">
    <property type="match status" value="1"/>
</dbReference>
<dbReference type="Pfam" id="PF01719">
    <property type="entry name" value="Rep_OBD"/>
    <property type="match status" value="1"/>
</dbReference>
<proteinExistence type="predicted"/>
<reference evidence="3 4" key="1">
    <citation type="journal article" date="2013" name="ISME J.">
        <title>Multifactorial diversity sustains microbial community stability.</title>
        <authorList>
            <person name="Erkus O."/>
            <person name="de Jager V.C."/>
            <person name="Spus M."/>
            <person name="van Alen-Boerrigter I.J."/>
            <person name="van Rijswijck I.M."/>
            <person name="Hazelwood L."/>
            <person name="Janssen P.W."/>
            <person name="van Hijum S.A."/>
            <person name="Kleerebezem M."/>
            <person name="Smid E.J."/>
        </authorList>
    </citation>
    <scope>NUCLEOTIDE SEQUENCE [LARGE SCALE GENOMIC DNA]</scope>
    <source>
        <strain evidence="3 4">TIFN3</strain>
    </source>
</reference>
<evidence type="ECO:0000259" key="1">
    <source>
        <dbReference type="Pfam" id="PF01719"/>
    </source>
</evidence>
<dbReference type="Pfam" id="PF21861">
    <property type="entry name" value="RepB_C"/>
    <property type="match status" value="1"/>
</dbReference>
<feature type="domain" description="Plasmid replication protein origin binding" evidence="1">
    <location>
        <begin position="6"/>
        <end position="127"/>
    </location>
</feature>
<organism evidence="3 4">
    <name type="scientific">Lactococcus cremoris subsp. cremoris TIFN3</name>
    <dbReference type="NCBI Taxonomy" id="1234873"/>
    <lineage>
        <taxon>Bacteria</taxon>
        <taxon>Bacillati</taxon>
        <taxon>Bacillota</taxon>
        <taxon>Bacilli</taxon>
        <taxon>Lactobacillales</taxon>
        <taxon>Streptococcaceae</taxon>
        <taxon>Lactococcus</taxon>
        <taxon>Lactococcus cremoris subsp. cremoris</taxon>
    </lineage>
</organism>
<evidence type="ECO:0000313" key="4">
    <source>
        <dbReference type="Proteomes" id="UP000015664"/>
    </source>
</evidence>
<dbReference type="GO" id="GO:0006260">
    <property type="term" value="P:DNA replication"/>
    <property type="evidence" value="ECO:0007669"/>
    <property type="project" value="InterPro"/>
</dbReference>
<accession>T0VK70</accession>
<dbReference type="GO" id="GO:0003677">
    <property type="term" value="F:DNA binding"/>
    <property type="evidence" value="ECO:0007669"/>
    <property type="project" value="InterPro"/>
</dbReference>
<dbReference type="GO" id="GO:0005727">
    <property type="term" value="C:extrachromosomal circular DNA"/>
    <property type="evidence" value="ECO:0007669"/>
    <property type="project" value="InterPro"/>
</dbReference>
<evidence type="ECO:0000313" key="3">
    <source>
        <dbReference type="EMBL" id="EQC96257.1"/>
    </source>
</evidence>
<evidence type="ECO:0000259" key="2">
    <source>
        <dbReference type="Pfam" id="PF21861"/>
    </source>
</evidence>
<protein>
    <submittedName>
        <fullName evidence="3">Plasmid replication protein</fullName>
    </submittedName>
</protein>
<dbReference type="EMBL" id="ATBE01000005">
    <property type="protein sequence ID" value="EQC96257.1"/>
    <property type="molecule type" value="Genomic_DNA"/>
</dbReference>
<sequence length="208" mass="24502">MTKKIKKEQRTNKWAFLIYQESAPKDYLNILEELHVPFILSPWHDKDVNRSTGEFKKSHKHGALFFETLKSYSQVSELLQDRLNSPSHVEVVMSPKGMFDYFTHAENPDKTPYNIEDIESGAGFELDKFLCEQASGEFLNEVIDLIEKNNITEFEELIYFARVNNYLLLSLVIDKTYFFAKFLDSRRYNPRRKAPKDITDKEDEENNN</sequence>
<comment type="caution">
    <text evidence="3">The sequence shown here is derived from an EMBL/GenBank/DDBJ whole genome shotgun (WGS) entry which is preliminary data.</text>
</comment>
<dbReference type="InterPro" id="IPR053923">
    <property type="entry name" value="RepB_C"/>
</dbReference>
<dbReference type="AlphaFoldDB" id="T0VK70"/>
<gene>
    <name evidence="3" type="ORF">LLT3_06550</name>
</gene>
<dbReference type="PATRIC" id="fig|1234873.3.peg.135"/>
<dbReference type="Proteomes" id="UP000015664">
    <property type="component" value="Unassembled WGS sequence"/>
</dbReference>
<dbReference type="InterPro" id="IPR002631">
    <property type="entry name" value="Plasmid_rep_OBD"/>
</dbReference>
<dbReference type="GO" id="GO:0003916">
    <property type="term" value="F:DNA topoisomerase activity"/>
    <property type="evidence" value="ECO:0007669"/>
    <property type="project" value="InterPro"/>
</dbReference>